<dbReference type="PROSITE" id="PS50110">
    <property type="entry name" value="RESPONSE_REGULATORY"/>
    <property type="match status" value="1"/>
</dbReference>
<feature type="domain" description="Response regulatory" evidence="2">
    <location>
        <begin position="2"/>
        <end position="115"/>
    </location>
</feature>
<keyword evidence="1" id="KW-0597">Phosphoprotein</keyword>
<dbReference type="PANTHER" id="PTHR37299:SF1">
    <property type="entry name" value="STAGE 0 SPORULATION PROTEIN A HOMOLOG"/>
    <property type="match status" value="1"/>
</dbReference>
<evidence type="ECO:0000313" key="5">
    <source>
        <dbReference type="Proteomes" id="UP000182248"/>
    </source>
</evidence>
<gene>
    <name evidence="4" type="ORF">SAMN02927921_02825</name>
</gene>
<dbReference type="PROSITE" id="PS50930">
    <property type="entry name" value="HTH_LYTTR"/>
    <property type="match status" value="1"/>
</dbReference>
<evidence type="ECO:0000313" key="4">
    <source>
        <dbReference type="EMBL" id="SFW62852.1"/>
    </source>
</evidence>
<feature type="domain" description="HTH LytTR-type" evidence="3">
    <location>
        <begin position="141"/>
        <end position="248"/>
    </location>
</feature>
<evidence type="ECO:0000256" key="1">
    <source>
        <dbReference type="PROSITE-ProRule" id="PRU00169"/>
    </source>
</evidence>
<dbReference type="InterPro" id="IPR011006">
    <property type="entry name" value="CheY-like_superfamily"/>
</dbReference>
<dbReference type="Proteomes" id="UP000182248">
    <property type="component" value="Unassembled WGS sequence"/>
</dbReference>
<dbReference type="GO" id="GO:0003677">
    <property type="term" value="F:DNA binding"/>
    <property type="evidence" value="ECO:0007669"/>
    <property type="project" value="InterPro"/>
</dbReference>
<dbReference type="Gene3D" id="2.40.50.1020">
    <property type="entry name" value="LytTr DNA-binding domain"/>
    <property type="match status" value="1"/>
</dbReference>
<sequence>MRILIIEDEHHTANRLRELLSSYHHPVHIAGMTGSIRDTLKWYAQNPMPDLVFQDVELSDGNCFAIFEAIEISAPIVFTTAYSEYALRSFEVNNLDYIVKPYEKKDVFRALDKLKKVKDSLRNPGNEILREVLKPEYKGRLLVKLGDFYQSISITSIACFQSEDGLTIARTFSGDKHFVELSVNSLSQELDPRDFFQINRKFIISISAISSIRQWFGNRLKVTLKTPVEEDIIVSRERVRHFKAWLNH</sequence>
<dbReference type="SMART" id="SM00448">
    <property type="entry name" value="REC"/>
    <property type="match status" value="1"/>
</dbReference>
<dbReference type="OrthoDB" id="2168082at2"/>
<dbReference type="Pfam" id="PF04397">
    <property type="entry name" value="LytTR"/>
    <property type="match status" value="1"/>
</dbReference>
<proteinExistence type="predicted"/>
<protein>
    <submittedName>
        <fullName evidence="4">Two component transcriptional regulator, LytTR family</fullName>
    </submittedName>
</protein>
<dbReference type="InterPro" id="IPR046947">
    <property type="entry name" value="LytR-like"/>
</dbReference>
<dbReference type="Pfam" id="PF00072">
    <property type="entry name" value="Response_reg"/>
    <property type="match status" value="1"/>
</dbReference>
<feature type="modified residue" description="4-aspartylphosphate" evidence="1">
    <location>
        <position position="55"/>
    </location>
</feature>
<keyword evidence="5" id="KW-1185">Reference proteome</keyword>
<evidence type="ECO:0000259" key="2">
    <source>
        <dbReference type="PROSITE" id="PS50110"/>
    </source>
</evidence>
<dbReference type="STRING" id="1150368.SAMN02927921_02825"/>
<dbReference type="GO" id="GO:0000156">
    <property type="term" value="F:phosphorelay response regulator activity"/>
    <property type="evidence" value="ECO:0007669"/>
    <property type="project" value="InterPro"/>
</dbReference>
<dbReference type="AlphaFoldDB" id="A0A1K1QT38"/>
<dbReference type="Gene3D" id="3.40.50.2300">
    <property type="match status" value="1"/>
</dbReference>
<organism evidence="4 5">
    <name type="scientific">Sinomicrobium oceani</name>
    <dbReference type="NCBI Taxonomy" id="1150368"/>
    <lineage>
        <taxon>Bacteria</taxon>
        <taxon>Pseudomonadati</taxon>
        <taxon>Bacteroidota</taxon>
        <taxon>Flavobacteriia</taxon>
        <taxon>Flavobacteriales</taxon>
        <taxon>Flavobacteriaceae</taxon>
        <taxon>Sinomicrobium</taxon>
    </lineage>
</organism>
<accession>A0A1K1QT38</accession>
<dbReference type="RefSeq" id="WP_072318030.1">
    <property type="nucleotide sequence ID" value="NZ_FPJE01000015.1"/>
</dbReference>
<dbReference type="SUPFAM" id="SSF52172">
    <property type="entry name" value="CheY-like"/>
    <property type="match status" value="1"/>
</dbReference>
<dbReference type="PANTHER" id="PTHR37299">
    <property type="entry name" value="TRANSCRIPTIONAL REGULATOR-RELATED"/>
    <property type="match status" value="1"/>
</dbReference>
<reference evidence="4 5" key="1">
    <citation type="submission" date="2016-11" db="EMBL/GenBank/DDBJ databases">
        <authorList>
            <person name="Jaros S."/>
            <person name="Januszkiewicz K."/>
            <person name="Wedrychowicz H."/>
        </authorList>
    </citation>
    <scope>NUCLEOTIDE SEQUENCE [LARGE SCALE GENOMIC DNA]</scope>
    <source>
        <strain evidence="4 5">CGMCC 1.12145</strain>
    </source>
</reference>
<dbReference type="SMART" id="SM00850">
    <property type="entry name" value="LytTR"/>
    <property type="match status" value="1"/>
</dbReference>
<name>A0A1K1QT38_9FLAO</name>
<dbReference type="EMBL" id="FPJE01000015">
    <property type="protein sequence ID" value="SFW62852.1"/>
    <property type="molecule type" value="Genomic_DNA"/>
</dbReference>
<dbReference type="InterPro" id="IPR001789">
    <property type="entry name" value="Sig_transdc_resp-reg_receiver"/>
</dbReference>
<evidence type="ECO:0000259" key="3">
    <source>
        <dbReference type="PROSITE" id="PS50930"/>
    </source>
</evidence>
<dbReference type="InterPro" id="IPR007492">
    <property type="entry name" value="LytTR_DNA-bd_dom"/>
</dbReference>